<dbReference type="Pfam" id="PF20464">
    <property type="entry name" value="MmeI_N"/>
    <property type="match status" value="1"/>
</dbReference>
<dbReference type="Gene3D" id="3.40.50.150">
    <property type="entry name" value="Vaccinia Virus protein VP39"/>
    <property type="match status" value="1"/>
</dbReference>
<dbReference type="SUPFAM" id="SSF53335">
    <property type="entry name" value="S-adenosyl-L-methionine-dependent methyltransferases"/>
    <property type="match status" value="1"/>
</dbReference>
<dbReference type="AlphaFoldDB" id="A0A8X8KJN9"/>
<dbReference type="InterPro" id="IPR046816">
    <property type="entry name" value="MmeI_Mtase"/>
</dbReference>
<evidence type="ECO:0000259" key="8">
    <source>
        <dbReference type="Pfam" id="PF20467"/>
    </source>
</evidence>
<accession>A0A8X8KJN9</accession>
<evidence type="ECO:0000256" key="4">
    <source>
        <dbReference type="ARBA" id="ARBA00047942"/>
    </source>
</evidence>
<evidence type="ECO:0000259" key="6">
    <source>
        <dbReference type="Pfam" id="PF20465"/>
    </source>
</evidence>
<evidence type="ECO:0000259" key="9">
    <source>
        <dbReference type="Pfam" id="PF20473"/>
    </source>
</evidence>
<name>A0A8X8KJN9_STAHO</name>
<dbReference type="GO" id="GO:0009007">
    <property type="term" value="F:site-specific DNA-methyltransferase (adenine-specific) activity"/>
    <property type="evidence" value="ECO:0007669"/>
    <property type="project" value="UniProtKB-EC"/>
</dbReference>
<feature type="domain" description="MmeI-like C-terminal" evidence="8">
    <location>
        <begin position="848"/>
        <end position="923"/>
    </location>
</feature>
<dbReference type="InterPro" id="IPR046819">
    <property type="entry name" value="MmeI_hel"/>
</dbReference>
<dbReference type="InterPro" id="IPR046818">
    <property type="entry name" value="MmeI_C"/>
</dbReference>
<dbReference type="InterPro" id="IPR046820">
    <property type="entry name" value="MmeI_TRD"/>
</dbReference>
<feature type="domain" description="MmeI-like N-terminal" evidence="5">
    <location>
        <begin position="25"/>
        <end position="162"/>
    </location>
</feature>
<comment type="caution">
    <text evidence="10">The sequence shown here is derived from an EMBL/GenBank/DDBJ whole genome shotgun (WGS) entry which is preliminary data.</text>
</comment>
<dbReference type="InterPro" id="IPR050953">
    <property type="entry name" value="N4_N6_ade-DNA_methylase"/>
</dbReference>
<dbReference type="GO" id="GO:0032259">
    <property type="term" value="P:methylation"/>
    <property type="evidence" value="ECO:0007669"/>
    <property type="project" value="UniProtKB-KW"/>
</dbReference>
<dbReference type="EMBL" id="JAGHKT020000027">
    <property type="protein sequence ID" value="MCM5673306.1"/>
    <property type="molecule type" value="Genomic_DNA"/>
</dbReference>
<dbReference type="EC" id="2.1.1.72" evidence="1"/>
<keyword evidence="2 10" id="KW-0489">Methyltransferase</keyword>
<dbReference type="Pfam" id="PF20466">
    <property type="entry name" value="MmeI_TRD"/>
    <property type="match status" value="1"/>
</dbReference>
<protein>
    <recommendedName>
        <fullName evidence="1">site-specific DNA-methyltransferase (adenine-specific)</fullName>
        <ecNumber evidence="1">2.1.1.72</ecNumber>
    </recommendedName>
</protein>
<reference evidence="10 11" key="1">
    <citation type="submission" date="2022-06" db="EMBL/GenBank/DDBJ databases">
        <title>Staphylococcus hominis ShoR14 genome sequence.</title>
        <authorList>
            <person name="Yeo C.C."/>
            <person name="Chew C.H."/>
            <person name="Che Hamzah A.M."/>
            <person name="Al-Trad E.I."/>
        </authorList>
    </citation>
    <scope>NUCLEOTIDE SEQUENCE [LARGE SCALE GENOMIC DNA]</scope>
    <source>
        <strain evidence="10 11">ShoR14</strain>
        <plasmid evidence="10">pShoR14-2</plasmid>
    </source>
</reference>
<dbReference type="PANTHER" id="PTHR33841:SF1">
    <property type="entry name" value="DNA METHYLTRANSFERASE A"/>
    <property type="match status" value="1"/>
</dbReference>
<evidence type="ECO:0000259" key="5">
    <source>
        <dbReference type="Pfam" id="PF20464"/>
    </source>
</evidence>
<feature type="domain" description="MmeI-like helicase spacer" evidence="6">
    <location>
        <begin position="169"/>
        <end position="246"/>
    </location>
</feature>
<dbReference type="RefSeq" id="WP_206380191.1">
    <property type="nucleotide sequence ID" value="NZ_JAGHKT020000027.1"/>
</dbReference>
<dbReference type="InterPro" id="IPR046817">
    <property type="entry name" value="MmeI_N"/>
</dbReference>
<keyword evidence="10" id="KW-0614">Plasmid</keyword>
<evidence type="ECO:0000259" key="7">
    <source>
        <dbReference type="Pfam" id="PF20466"/>
    </source>
</evidence>
<evidence type="ECO:0000256" key="2">
    <source>
        <dbReference type="ARBA" id="ARBA00022603"/>
    </source>
</evidence>
<dbReference type="Proteomes" id="UP000665944">
    <property type="component" value="Unassembled WGS sequence"/>
</dbReference>
<feature type="domain" description="MmeI-like DNA-methyltransferase" evidence="9">
    <location>
        <begin position="349"/>
        <end position="598"/>
    </location>
</feature>
<keyword evidence="3" id="KW-0808">Transferase</keyword>
<dbReference type="InterPro" id="IPR029063">
    <property type="entry name" value="SAM-dependent_MTases_sf"/>
</dbReference>
<dbReference type="Pfam" id="PF20465">
    <property type="entry name" value="MmeI_hel"/>
    <property type="match status" value="1"/>
</dbReference>
<dbReference type="Pfam" id="PF20467">
    <property type="entry name" value="MmeI_C"/>
    <property type="match status" value="1"/>
</dbReference>
<dbReference type="Pfam" id="PF20473">
    <property type="entry name" value="MmeI_Mtase"/>
    <property type="match status" value="1"/>
</dbReference>
<keyword evidence="11" id="KW-1185">Reference proteome</keyword>
<evidence type="ECO:0000313" key="11">
    <source>
        <dbReference type="Proteomes" id="UP000665944"/>
    </source>
</evidence>
<gene>
    <name evidence="10" type="ORF">J7T32_011280</name>
</gene>
<proteinExistence type="predicted"/>
<geneLocation type="plasmid" evidence="10">
    <name>pShoR14-2</name>
</geneLocation>
<dbReference type="PANTHER" id="PTHR33841">
    <property type="entry name" value="DNA METHYLTRANSFERASE YEEA-RELATED"/>
    <property type="match status" value="1"/>
</dbReference>
<feature type="domain" description="MmeI-like target recognition" evidence="7">
    <location>
        <begin position="622"/>
        <end position="844"/>
    </location>
</feature>
<organism evidence="10 11">
    <name type="scientific">Staphylococcus hominis</name>
    <dbReference type="NCBI Taxonomy" id="1290"/>
    <lineage>
        <taxon>Bacteria</taxon>
        <taxon>Bacillati</taxon>
        <taxon>Bacillota</taxon>
        <taxon>Bacilli</taxon>
        <taxon>Bacillales</taxon>
        <taxon>Staphylococcaceae</taxon>
        <taxon>Staphylococcus</taxon>
    </lineage>
</organism>
<comment type="catalytic activity">
    <reaction evidence="4">
        <text>a 2'-deoxyadenosine in DNA + S-adenosyl-L-methionine = an N(6)-methyl-2'-deoxyadenosine in DNA + S-adenosyl-L-homocysteine + H(+)</text>
        <dbReference type="Rhea" id="RHEA:15197"/>
        <dbReference type="Rhea" id="RHEA-COMP:12418"/>
        <dbReference type="Rhea" id="RHEA-COMP:12419"/>
        <dbReference type="ChEBI" id="CHEBI:15378"/>
        <dbReference type="ChEBI" id="CHEBI:57856"/>
        <dbReference type="ChEBI" id="CHEBI:59789"/>
        <dbReference type="ChEBI" id="CHEBI:90615"/>
        <dbReference type="ChEBI" id="CHEBI:90616"/>
        <dbReference type="EC" id="2.1.1.72"/>
    </reaction>
</comment>
<evidence type="ECO:0000256" key="3">
    <source>
        <dbReference type="ARBA" id="ARBA00022679"/>
    </source>
</evidence>
<evidence type="ECO:0000313" key="10">
    <source>
        <dbReference type="EMBL" id="MCM5673306.1"/>
    </source>
</evidence>
<sequence>MVKKKTLSITEIENGIKDLINNLTEKEFITNFLMLYDIPKTSITRAKAKFDKGEPLVIKNKLHYTETTGEVEVVSAIDAIEHKIQDQKSKPRYIIANDYINIAALDIQTRDTLNIPFEELPSKADFFLAWNGIEKADYQSEHPADRKAAERFAKIYDVLAKDNPNSDEHSFNLFLIRVLFLLFAEDTGIMEKGVFTNTLKTRTNEDGSNFNDVIKDLFEILNINESNRFGKSNWLKVFPYVNGKLFDECHIPLNFTNVSRKLLIEAGELLNWNEINPDILGSMIQSVASPENRHSSGMHYTSVSNIMKVIKPLFLDELKNEFEKLYMSYKKITNKKITNKTRQENKRSILKSLGKLHTRISNIKFLDPASGSGNFLIITYKEIRRLEIKIILLEQEIEQSGQIPMSSIRLSQFNGIEIDDFAHEVAKISLWIAEHQMNEEMVKVIPSANPALLPLKDAGNIIHGNSLRIDWNEVVSRKPNDEVYIMGNPPYLGAKLQNKQQKSDLSFVLGDEINSKKVDFITGWFYKGAQFIRNSSNRLAFVSTNSINQGEQVSLIWPKLFEYIKISFAYTSFKWKNNAKSNAGVTVSIIALESKDRETISYLYSEHGKQMATVINPYLTIAPNIIVTSQNESISGFPKAVFGSMPRDGGNLIFSEEEKNELFDKYTNNIVLRKYIKYYIGAHEFINDIFRYTLWFETHSQYNELSDIPEIEKRINKVRKMRLESKATSTREAGKVPYRFVQNGERVKYFENYRKKHNGNDTGIKQIIIPRVSSESRDYVPMGYVNNNTVISDSAIVIYNAPIWLLGLLQSRMHMVWLRSIGGKLKTDYRYSSGLVYNTFPVQNLSTQRKNEIARVMLDILDIREYEGGSLAELYNTKTMPKSLRQKHEELDGIIDRAYRQKPFNSDEERLSILLELYQNMTKGD</sequence>
<evidence type="ECO:0000256" key="1">
    <source>
        <dbReference type="ARBA" id="ARBA00011900"/>
    </source>
</evidence>